<accession>J3LPA2</accession>
<dbReference type="HOGENOM" id="CLU_2018755_0_0_1"/>
<dbReference type="Proteomes" id="UP000006038">
    <property type="component" value="Chromosome 3"/>
</dbReference>
<dbReference type="EnsemblPlants" id="OB03G28780.1">
    <property type="protein sequence ID" value="OB03G28780.1"/>
    <property type="gene ID" value="OB03G28780"/>
</dbReference>
<evidence type="ECO:0000256" key="1">
    <source>
        <dbReference type="SAM" id="MobiDB-lite"/>
    </source>
</evidence>
<proteinExistence type="predicted"/>
<evidence type="ECO:0000313" key="2">
    <source>
        <dbReference type="EnsemblPlants" id="OB03G28780.1"/>
    </source>
</evidence>
<name>J3LPA2_ORYBR</name>
<sequence>MQDFNAAAGDGDGRDGFRASSSRWSGREDPGLEESTLGYNRHGVQHNASQNPNLGQDDEVIVMDGVLVGNNSVSVPCYPSNQGYVPASYYGGTASYYAPNLQLIMNSLTYLIQFLSALGFVDF</sequence>
<evidence type="ECO:0000313" key="3">
    <source>
        <dbReference type="Proteomes" id="UP000006038"/>
    </source>
</evidence>
<reference evidence="2" key="1">
    <citation type="journal article" date="2013" name="Nat. Commun.">
        <title>Whole-genome sequencing of Oryza brachyantha reveals mechanisms underlying Oryza genome evolution.</title>
        <authorList>
            <person name="Chen J."/>
            <person name="Huang Q."/>
            <person name="Gao D."/>
            <person name="Wang J."/>
            <person name="Lang Y."/>
            <person name="Liu T."/>
            <person name="Li B."/>
            <person name="Bai Z."/>
            <person name="Luis Goicoechea J."/>
            <person name="Liang C."/>
            <person name="Chen C."/>
            <person name="Zhang W."/>
            <person name="Sun S."/>
            <person name="Liao Y."/>
            <person name="Zhang X."/>
            <person name="Yang L."/>
            <person name="Song C."/>
            <person name="Wang M."/>
            <person name="Shi J."/>
            <person name="Liu G."/>
            <person name="Liu J."/>
            <person name="Zhou H."/>
            <person name="Zhou W."/>
            <person name="Yu Q."/>
            <person name="An N."/>
            <person name="Chen Y."/>
            <person name="Cai Q."/>
            <person name="Wang B."/>
            <person name="Liu B."/>
            <person name="Min J."/>
            <person name="Huang Y."/>
            <person name="Wu H."/>
            <person name="Li Z."/>
            <person name="Zhang Y."/>
            <person name="Yin Y."/>
            <person name="Song W."/>
            <person name="Jiang J."/>
            <person name="Jackson S.A."/>
            <person name="Wing R.A."/>
            <person name="Wang J."/>
            <person name="Chen M."/>
        </authorList>
    </citation>
    <scope>NUCLEOTIDE SEQUENCE [LARGE SCALE GENOMIC DNA]</scope>
    <source>
        <strain evidence="2">cv. IRGC 101232</strain>
    </source>
</reference>
<dbReference type="STRING" id="4533.J3LPA2"/>
<reference evidence="2" key="2">
    <citation type="submission" date="2013-04" db="UniProtKB">
        <authorList>
            <consortium name="EnsemblPlants"/>
        </authorList>
    </citation>
    <scope>IDENTIFICATION</scope>
</reference>
<keyword evidence="3" id="KW-1185">Reference proteome</keyword>
<organism evidence="2">
    <name type="scientific">Oryza brachyantha</name>
    <name type="common">malo sina</name>
    <dbReference type="NCBI Taxonomy" id="4533"/>
    <lineage>
        <taxon>Eukaryota</taxon>
        <taxon>Viridiplantae</taxon>
        <taxon>Streptophyta</taxon>
        <taxon>Embryophyta</taxon>
        <taxon>Tracheophyta</taxon>
        <taxon>Spermatophyta</taxon>
        <taxon>Magnoliopsida</taxon>
        <taxon>Liliopsida</taxon>
        <taxon>Poales</taxon>
        <taxon>Poaceae</taxon>
        <taxon>BOP clade</taxon>
        <taxon>Oryzoideae</taxon>
        <taxon>Oryzeae</taxon>
        <taxon>Oryzinae</taxon>
        <taxon>Oryza</taxon>
    </lineage>
</organism>
<protein>
    <submittedName>
        <fullName evidence="2">Uncharacterized protein</fullName>
    </submittedName>
</protein>
<feature type="region of interest" description="Disordered" evidence="1">
    <location>
        <begin position="1"/>
        <end position="55"/>
    </location>
</feature>
<dbReference type="Gramene" id="OB03G28780.1">
    <property type="protein sequence ID" value="OB03G28780.1"/>
    <property type="gene ID" value="OB03G28780"/>
</dbReference>
<dbReference type="AlphaFoldDB" id="J3LPA2"/>